<dbReference type="InterPro" id="IPR011330">
    <property type="entry name" value="Glyco_hydro/deAcase_b/a-brl"/>
</dbReference>
<feature type="signal peptide" evidence="1">
    <location>
        <begin position="1"/>
        <end position="19"/>
    </location>
</feature>
<dbReference type="AlphaFoldDB" id="A0A455W7N8"/>
<evidence type="ECO:0000256" key="1">
    <source>
        <dbReference type="SAM" id="SignalP"/>
    </source>
</evidence>
<organism evidence="3">
    <name type="scientific">Marinobacter nauticus</name>
    <name type="common">Marinobacter hydrocarbonoclasticus</name>
    <name type="synonym">Marinobacter aquaeolei</name>
    <dbReference type="NCBI Taxonomy" id="2743"/>
    <lineage>
        <taxon>Bacteria</taxon>
        <taxon>Pseudomonadati</taxon>
        <taxon>Pseudomonadota</taxon>
        <taxon>Gammaproteobacteria</taxon>
        <taxon>Pseudomonadales</taxon>
        <taxon>Marinobacteraceae</taxon>
        <taxon>Marinobacter</taxon>
    </lineage>
</organism>
<dbReference type="SUPFAM" id="SSF51445">
    <property type="entry name" value="(Trans)glycosidases"/>
    <property type="match status" value="1"/>
</dbReference>
<feature type="chain" id="PRO_5019850320" description="Glycoside-hydrolase family GH114 TIM-barrel domain-containing protein" evidence="1">
    <location>
        <begin position="20"/>
        <end position="919"/>
    </location>
</feature>
<evidence type="ECO:0000313" key="3">
    <source>
        <dbReference type="EMBL" id="BBJ02615.1"/>
    </source>
</evidence>
<dbReference type="CDD" id="cd10922">
    <property type="entry name" value="CE4_PelA_like_C"/>
    <property type="match status" value="1"/>
</dbReference>
<gene>
    <name evidence="3" type="primary">pelA</name>
    <name evidence="3" type="ORF">YBY_04630</name>
</gene>
<dbReference type="InterPro" id="IPR004352">
    <property type="entry name" value="GH114_TIM-barrel"/>
</dbReference>
<keyword evidence="1" id="KW-0732">Signal</keyword>
<dbReference type="InterPro" id="IPR016062">
    <property type="entry name" value="TM1410-rel"/>
</dbReference>
<dbReference type="SUPFAM" id="SSF88713">
    <property type="entry name" value="Glycoside hydrolase/deacetylase"/>
    <property type="match status" value="1"/>
</dbReference>
<reference evidence="3" key="1">
    <citation type="submission" date="2019-03" db="EMBL/GenBank/DDBJ databases">
        <title>Whole genome analysis of nitrate-reducing bacteria Marinobacter hydrocarbonoclasticus YB03.</title>
        <authorList>
            <person name="Azam A.H."/>
            <person name="Yuk S.R."/>
            <person name="Kamarisima K."/>
            <person name="Miyanaga K."/>
            <person name="Tanji Y."/>
        </authorList>
    </citation>
    <scope>NUCLEOTIDE SEQUENCE</scope>
    <source>
        <strain evidence="3">YB03</strain>
    </source>
</reference>
<dbReference type="Gene3D" id="3.20.20.370">
    <property type="entry name" value="Glycoside hydrolase/deacetylase"/>
    <property type="match status" value="1"/>
</dbReference>
<dbReference type="EMBL" id="AP019537">
    <property type="protein sequence ID" value="BBJ02615.1"/>
    <property type="molecule type" value="Genomic_DNA"/>
</dbReference>
<dbReference type="Gene3D" id="3.20.20.70">
    <property type="entry name" value="Aldolase class I"/>
    <property type="match status" value="1"/>
</dbReference>
<feature type="domain" description="Glycoside-hydrolase family GH114 TIM-barrel" evidence="2">
    <location>
        <begin position="49"/>
        <end position="267"/>
    </location>
</feature>
<proteinExistence type="predicted"/>
<accession>A0A455W7N8</accession>
<dbReference type="InterPro" id="IPR017853">
    <property type="entry name" value="GH"/>
</dbReference>
<dbReference type="InterPro" id="IPR016925">
    <property type="entry name" value="UCP029570"/>
</dbReference>
<dbReference type="InterPro" id="IPR013785">
    <property type="entry name" value="Aldolase_TIM"/>
</dbReference>
<sequence>MPRTCCLILLAFFALTNHAAATSVNNIAFYYGHEAPIGALYGYDWVVLQQNQTTDARLDLLKQGSTRPISYLSVGEIAKSHRYFREVPEAWKLGVNAAWKSSVLDLRKPEVRDFLLERLVAPALSRGFSGLFMDTLDSHLLTAEGNAAPEDFALGQAELIKDIRERYPGIVLIINRGFHLPEAVHGMVDALAFESWRGGYDAAGDRYTSVTDSDRDWLAGQIAHWQDAHPGIPLIAIDYVRDVASAVSHATQLRSEGFIPYVSNGALNRLGPTYPETVKRHVLVFHDLPTDNMDRSAAHRRLGIVLERLGLVPVYRSALEPPPREPVQDRFAGVVLWWETGNRHSEICRWLTAHQSPDLPVVTFGLAPAQSDCQSLLGGSRATSPAVPLTFDRQHSSVLNYEGGRLPVSRPDLLPTESGGEPWLIATGPNGEVYHPVYTFIKGGAAITPFVLETGPGDQAFWLFDPFEFLRAALKLRSFPAVDTTTESGRRILTAHIDGDGFVSRAELPGSPLAAQVIGERIIERFAIPHTVSVIEAEVSPKGLYPKASAEAEALARRQFRLGHVEVASHTYSHPFFWGAIEGGNAPRLEYTLYGYAMTIPGYHATPEREITGSVDYINRALAPTQKPVSVFLWTGDARPGQQSLAMVRELGLVNVNGGDTHPLPYDSGVAGVWPDARPIGDELQVYAPVMNENVFTNLWTGPFYGFRNVTDSFQILEERGRLKPIGIYYHYYSGTKPESLSALEEVYRYALAQDVTPLFLSDYARRVQSHYYSALRVDEDGGFTWRGLHHPTTARIDLSLYPDLDRSRGVAGFNDASGQRFVHLAGAEVQLYLGDTPSPGPYLRSANASINSWRRNRTRSGWQIAADFTGHQPLEVVIAGASDCKQTGGPTLQRHKNSRGMVFSSQTRHGGPLELECR</sequence>
<dbReference type="PANTHER" id="PTHR35882:SF2">
    <property type="entry name" value="PELA"/>
    <property type="match status" value="1"/>
</dbReference>
<dbReference type="Pfam" id="PF03537">
    <property type="entry name" value="Glyco_hydro_114"/>
    <property type="match status" value="1"/>
</dbReference>
<dbReference type="PANTHER" id="PTHR35882">
    <property type="entry name" value="PELA"/>
    <property type="match status" value="1"/>
</dbReference>
<protein>
    <recommendedName>
        <fullName evidence="2">Glycoside-hydrolase family GH114 TIM-barrel domain-containing protein</fullName>
    </recommendedName>
</protein>
<name>A0A455W7N8_MARNT</name>
<dbReference type="PRINTS" id="PR01545">
    <property type="entry name" value="THEMAYE10DUF"/>
</dbReference>
<evidence type="ECO:0000259" key="2">
    <source>
        <dbReference type="Pfam" id="PF03537"/>
    </source>
</evidence>
<dbReference type="PIRSF" id="PIRSF029570">
    <property type="entry name" value="UCP029570"/>
    <property type="match status" value="1"/>
</dbReference>
<dbReference type="GO" id="GO:0005975">
    <property type="term" value="P:carbohydrate metabolic process"/>
    <property type="evidence" value="ECO:0007669"/>
    <property type="project" value="InterPro"/>
</dbReference>